<dbReference type="InterPro" id="IPR022742">
    <property type="entry name" value="Hydrolase_4"/>
</dbReference>
<sequence>MKRLICSVLVLAFVSLNAFADVLSTPLMLDNGEYEIPAIMTSPEGTAVVPGVILLHGSASHKNEVGDLYLRLAEQLANNGIASIRIDFAGTGDSPVDYTHYTLKTAVRDAEVALAFLRSQPQVDDHRIGVVGFSQGGLIAQLLLAQQPGIKSFVAWSSVASDGIGPFADMFETLYMTAKREGQVEQQFAWRPPLSISYEWFEQVMANQSLSGMAEYTGSVLAIAGSNDTVVPPTAATRLIVASGSDVARAVIIKGADHIFNVLDENANQDEQLLEMTTEWFAEAL</sequence>
<dbReference type="GO" id="GO:0004252">
    <property type="term" value="F:serine-type endopeptidase activity"/>
    <property type="evidence" value="ECO:0007669"/>
    <property type="project" value="InterPro"/>
</dbReference>
<dbReference type="PANTHER" id="PTHR43265:SF1">
    <property type="entry name" value="ESTERASE ESTD"/>
    <property type="match status" value="1"/>
</dbReference>
<name>A0A1M5J7F2_9ALTE</name>
<feature type="chain" id="PRO_5012928812" description="Serine aminopeptidase S33 domain-containing protein" evidence="2">
    <location>
        <begin position="21"/>
        <end position="285"/>
    </location>
</feature>
<gene>
    <name evidence="4" type="ORF">SAMN05216361_1968</name>
</gene>
<dbReference type="Pfam" id="PF12146">
    <property type="entry name" value="Hydrolase_4"/>
    <property type="match status" value="1"/>
</dbReference>
<dbReference type="AlphaFoldDB" id="A0A1M5J7F2"/>
<keyword evidence="5" id="KW-1185">Reference proteome</keyword>
<evidence type="ECO:0000313" key="5">
    <source>
        <dbReference type="Proteomes" id="UP000184520"/>
    </source>
</evidence>
<dbReference type="Gene3D" id="3.40.50.1820">
    <property type="entry name" value="alpha/beta hydrolase"/>
    <property type="match status" value="1"/>
</dbReference>
<protein>
    <recommendedName>
        <fullName evidence="3">Serine aminopeptidase S33 domain-containing protein</fullName>
    </recommendedName>
</protein>
<dbReference type="STRING" id="634436.SAMN05216361_1968"/>
<dbReference type="InterPro" id="IPR029058">
    <property type="entry name" value="AB_hydrolase_fold"/>
</dbReference>
<keyword evidence="1" id="KW-0378">Hydrolase</keyword>
<evidence type="ECO:0000256" key="2">
    <source>
        <dbReference type="SAM" id="SignalP"/>
    </source>
</evidence>
<feature type="domain" description="Serine aminopeptidase S33" evidence="3">
    <location>
        <begin position="52"/>
        <end position="258"/>
    </location>
</feature>
<dbReference type="GO" id="GO:0052689">
    <property type="term" value="F:carboxylic ester hydrolase activity"/>
    <property type="evidence" value="ECO:0007669"/>
    <property type="project" value="TreeGrafter"/>
</dbReference>
<dbReference type="EMBL" id="FQWD01000003">
    <property type="protein sequence ID" value="SHG36295.1"/>
    <property type="molecule type" value="Genomic_DNA"/>
</dbReference>
<dbReference type="PANTHER" id="PTHR43265">
    <property type="entry name" value="ESTERASE ESTD"/>
    <property type="match status" value="1"/>
</dbReference>
<dbReference type="InterPro" id="IPR002471">
    <property type="entry name" value="Pept_S9_AS"/>
</dbReference>
<accession>A0A1M5J7F2</accession>
<dbReference type="Proteomes" id="UP000184520">
    <property type="component" value="Unassembled WGS sequence"/>
</dbReference>
<keyword evidence="2" id="KW-0732">Signal</keyword>
<dbReference type="GO" id="GO:0006508">
    <property type="term" value="P:proteolysis"/>
    <property type="evidence" value="ECO:0007669"/>
    <property type="project" value="InterPro"/>
</dbReference>
<reference evidence="5" key="1">
    <citation type="submission" date="2016-11" db="EMBL/GenBank/DDBJ databases">
        <authorList>
            <person name="Varghese N."/>
            <person name="Submissions S."/>
        </authorList>
    </citation>
    <scope>NUCLEOTIDE SEQUENCE [LARGE SCALE GENOMIC DNA]</scope>
    <source>
        <strain evidence="5">CGMCC 1.8995</strain>
    </source>
</reference>
<dbReference type="RefSeq" id="WP_073321704.1">
    <property type="nucleotide sequence ID" value="NZ_FQWD01000003.1"/>
</dbReference>
<organism evidence="4 5">
    <name type="scientific">Marisediminitalea aggregata</name>
    <dbReference type="NCBI Taxonomy" id="634436"/>
    <lineage>
        <taxon>Bacteria</taxon>
        <taxon>Pseudomonadati</taxon>
        <taxon>Pseudomonadota</taxon>
        <taxon>Gammaproteobacteria</taxon>
        <taxon>Alteromonadales</taxon>
        <taxon>Alteromonadaceae</taxon>
        <taxon>Marisediminitalea</taxon>
    </lineage>
</organism>
<dbReference type="OrthoDB" id="9789573at2"/>
<dbReference type="SUPFAM" id="SSF53474">
    <property type="entry name" value="alpha/beta-Hydrolases"/>
    <property type="match status" value="1"/>
</dbReference>
<evidence type="ECO:0000259" key="3">
    <source>
        <dbReference type="Pfam" id="PF12146"/>
    </source>
</evidence>
<dbReference type="InterPro" id="IPR053145">
    <property type="entry name" value="AB_hydrolase_Est10"/>
</dbReference>
<proteinExistence type="predicted"/>
<evidence type="ECO:0000313" key="4">
    <source>
        <dbReference type="EMBL" id="SHG36295.1"/>
    </source>
</evidence>
<dbReference type="PROSITE" id="PS00708">
    <property type="entry name" value="PRO_ENDOPEP_SER"/>
    <property type="match status" value="1"/>
</dbReference>
<evidence type="ECO:0000256" key="1">
    <source>
        <dbReference type="ARBA" id="ARBA00022801"/>
    </source>
</evidence>
<feature type="signal peptide" evidence="2">
    <location>
        <begin position="1"/>
        <end position="20"/>
    </location>
</feature>